<dbReference type="KEGG" id="trl:A3L10_03245"/>
<dbReference type="GeneID" id="33327830"/>
<dbReference type="OrthoDB" id="65293at2157"/>
<keyword evidence="2" id="KW-0540">Nuclease</keyword>
<dbReference type="Gene3D" id="3.10.28.10">
    <property type="entry name" value="Homing endonucleases"/>
    <property type="match status" value="1"/>
</dbReference>
<dbReference type="InterPro" id="IPR004042">
    <property type="entry name" value="Intein_endonuc_central"/>
</dbReference>
<sequence length="275" mass="32102">MRTLRGLLPSEVERIQERALQLRESGMSYLKITQELAEEFNVSVSKATVLRWCKGTHNTFNKTKRVNLEPSPELAYIVGAYLGDASVSERNYQYRIRLKVIDRDFAQNFEKALRAIGANPRAGFEHNRSRANRWWVEVTNKELFMFLKGPKEKLFEVARAYPKEFLRGFFDSEGTVIFSKKSKMLYVSASNYDTEVLRLCQDLLDGLKIHSKIYLHQKKGTPVNIRGKIYHYSNDLYEIRIHRRDSVLKYLQNIGFSISRKQAKLENGLRELGRL</sequence>
<protein>
    <submittedName>
        <fullName evidence="2">DNA endonuclease</fullName>
    </submittedName>
</protein>
<gene>
    <name evidence="2" type="ORF">A3L10_03245</name>
</gene>
<name>A0A2Z2MXN0_9EURY</name>
<organism evidence="2 3">
    <name type="scientific">Thermococcus radiotolerans</name>
    <dbReference type="NCBI Taxonomy" id="187880"/>
    <lineage>
        <taxon>Archaea</taxon>
        <taxon>Methanobacteriati</taxon>
        <taxon>Methanobacteriota</taxon>
        <taxon>Thermococci</taxon>
        <taxon>Thermococcales</taxon>
        <taxon>Thermococcaceae</taxon>
        <taxon>Thermococcus</taxon>
    </lineage>
</organism>
<evidence type="ECO:0000259" key="1">
    <source>
        <dbReference type="PROSITE" id="PS50819"/>
    </source>
</evidence>
<keyword evidence="3" id="KW-1185">Reference proteome</keyword>
<reference evidence="2 3" key="1">
    <citation type="submission" date="2016-04" db="EMBL/GenBank/DDBJ databases">
        <title>Complete genome sequence of Thermococcus radiotolerans type strain EJ2.</title>
        <authorList>
            <person name="Oger P.M."/>
        </authorList>
    </citation>
    <scope>NUCLEOTIDE SEQUENCE [LARGE SCALE GENOMIC DNA]</scope>
    <source>
        <strain evidence="2 3">EJ2</strain>
    </source>
</reference>
<dbReference type="SUPFAM" id="SSF55608">
    <property type="entry name" value="Homing endonucleases"/>
    <property type="match status" value="2"/>
</dbReference>
<dbReference type="Proteomes" id="UP000250085">
    <property type="component" value="Chromosome"/>
</dbReference>
<keyword evidence="2" id="KW-0255">Endonuclease</keyword>
<dbReference type="RefSeq" id="WP_088866380.1">
    <property type="nucleotide sequence ID" value="NZ_CP015106.1"/>
</dbReference>
<evidence type="ECO:0000313" key="3">
    <source>
        <dbReference type="Proteomes" id="UP000250085"/>
    </source>
</evidence>
<proteinExistence type="predicted"/>
<dbReference type="Pfam" id="PF14528">
    <property type="entry name" value="LAGLIDADG_3"/>
    <property type="match status" value="1"/>
</dbReference>
<keyword evidence="2" id="KW-0378">Hydrolase</keyword>
<dbReference type="InterPro" id="IPR004860">
    <property type="entry name" value="LAGLIDADG_dom"/>
</dbReference>
<dbReference type="AlphaFoldDB" id="A0A2Z2MXN0"/>
<accession>A0A2Z2MXN0</accession>
<dbReference type="PROSITE" id="PS50819">
    <property type="entry name" value="INTEIN_ENDONUCLEASE"/>
    <property type="match status" value="1"/>
</dbReference>
<dbReference type="GO" id="GO:0004519">
    <property type="term" value="F:endonuclease activity"/>
    <property type="evidence" value="ECO:0007669"/>
    <property type="project" value="UniProtKB-KW"/>
</dbReference>
<dbReference type="InterPro" id="IPR027434">
    <property type="entry name" value="Homing_endonucl"/>
</dbReference>
<evidence type="ECO:0000313" key="2">
    <source>
        <dbReference type="EMBL" id="ASJ14201.1"/>
    </source>
</evidence>
<dbReference type="EMBL" id="CP015106">
    <property type="protein sequence ID" value="ASJ14201.1"/>
    <property type="molecule type" value="Genomic_DNA"/>
</dbReference>
<feature type="domain" description="DOD-type homing endonuclease" evidence="1">
    <location>
        <begin position="77"/>
        <end position="209"/>
    </location>
</feature>